<keyword evidence="5" id="KW-0997">Cell inner membrane</keyword>
<dbReference type="OrthoDB" id="9815712at2"/>
<protein>
    <submittedName>
        <fullName evidence="11">ABC transporter ATP-binding protein</fullName>
    </submittedName>
</protein>
<keyword evidence="4" id="KW-1003">Cell membrane</keyword>
<dbReference type="Proteomes" id="UP000321389">
    <property type="component" value="Chromosome"/>
</dbReference>
<dbReference type="CDD" id="cd03257">
    <property type="entry name" value="ABC_NikE_OppD_transporters"/>
    <property type="match status" value="1"/>
</dbReference>
<feature type="domain" description="ABC transporter" evidence="10">
    <location>
        <begin position="8"/>
        <end position="254"/>
    </location>
</feature>
<dbReference type="InterPro" id="IPR050388">
    <property type="entry name" value="ABC_Ni/Peptide_Import"/>
</dbReference>
<evidence type="ECO:0000256" key="8">
    <source>
        <dbReference type="ARBA" id="ARBA00022967"/>
    </source>
</evidence>
<keyword evidence="6" id="KW-0547">Nucleotide-binding</keyword>
<evidence type="ECO:0000256" key="1">
    <source>
        <dbReference type="ARBA" id="ARBA00004417"/>
    </source>
</evidence>
<dbReference type="GO" id="GO:0015833">
    <property type="term" value="P:peptide transport"/>
    <property type="evidence" value="ECO:0007669"/>
    <property type="project" value="InterPro"/>
</dbReference>
<dbReference type="InterPro" id="IPR027417">
    <property type="entry name" value="P-loop_NTPase"/>
</dbReference>
<dbReference type="InterPro" id="IPR013563">
    <property type="entry name" value="Oligopep_ABC_C"/>
</dbReference>
<evidence type="ECO:0000256" key="9">
    <source>
        <dbReference type="ARBA" id="ARBA00023136"/>
    </source>
</evidence>
<dbReference type="NCBIfam" id="TIGR01727">
    <property type="entry name" value="oligo_HPY"/>
    <property type="match status" value="1"/>
</dbReference>
<gene>
    <name evidence="11" type="ORF">FQ775_07920</name>
</gene>
<dbReference type="RefSeq" id="WP_146298957.1">
    <property type="nucleotide sequence ID" value="NZ_CP042301.2"/>
</dbReference>
<dbReference type="Gene3D" id="3.40.50.300">
    <property type="entry name" value="P-loop containing nucleotide triphosphate hydrolases"/>
    <property type="match status" value="1"/>
</dbReference>
<name>A0A5B8KXJ6_9HYPH</name>
<dbReference type="InterPro" id="IPR003593">
    <property type="entry name" value="AAA+_ATPase"/>
</dbReference>
<keyword evidence="9" id="KW-0472">Membrane</keyword>
<dbReference type="InterPro" id="IPR003439">
    <property type="entry name" value="ABC_transporter-like_ATP-bd"/>
</dbReference>
<evidence type="ECO:0000256" key="2">
    <source>
        <dbReference type="ARBA" id="ARBA00005417"/>
    </source>
</evidence>
<evidence type="ECO:0000256" key="3">
    <source>
        <dbReference type="ARBA" id="ARBA00022448"/>
    </source>
</evidence>
<dbReference type="PROSITE" id="PS50893">
    <property type="entry name" value="ABC_TRANSPORTER_2"/>
    <property type="match status" value="1"/>
</dbReference>
<evidence type="ECO:0000313" key="12">
    <source>
        <dbReference type="Proteomes" id="UP000321389"/>
    </source>
</evidence>
<dbReference type="InterPro" id="IPR017871">
    <property type="entry name" value="ABC_transporter-like_CS"/>
</dbReference>
<evidence type="ECO:0000256" key="4">
    <source>
        <dbReference type="ARBA" id="ARBA00022475"/>
    </source>
</evidence>
<evidence type="ECO:0000256" key="7">
    <source>
        <dbReference type="ARBA" id="ARBA00022840"/>
    </source>
</evidence>
<dbReference type="SMART" id="SM00382">
    <property type="entry name" value="AAA"/>
    <property type="match status" value="1"/>
</dbReference>
<keyword evidence="12" id="KW-1185">Reference proteome</keyword>
<organism evidence="11 12">
    <name type="scientific">Nitratireductor mangrovi</name>
    <dbReference type="NCBI Taxonomy" id="2599600"/>
    <lineage>
        <taxon>Bacteria</taxon>
        <taxon>Pseudomonadati</taxon>
        <taxon>Pseudomonadota</taxon>
        <taxon>Alphaproteobacteria</taxon>
        <taxon>Hyphomicrobiales</taxon>
        <taxon>Phyllobacteriaceae</taxon>
        <taxon>Nitratireductor</taxon>
    </lineage>
</organism>
<keyword evidence="8" id="KW-1278">Translocase</keyword>
<keyword evidence="3" id="KW-0813">Transport</keyword>
<dbReference type="GO" id="GO:0016887">
    <property type="term" value="F:ATP hydrolysis activity"/>
    <property type="evidence" value="ECO:0007669"/>
    <property type="project" value="InterPro"/>
</dbReference>
<dbReference type="SUPFAM" id="SSF52540">
    <property type="entry name" value="P-loop containing nucleoside triphosphate hydrolases"/>
    <property type="match status" value="1"/>
</dbReference>
<comment type="similarity">
    <text evidence="2">Belongs to the ABC transporter superfamily.</text>
</comment>
<evidence type="ECO:0000256" key="6">
    <source>
        <dbReference type="ARBA" id="ARBA00022741"/>
    </source>
</evidence>
<dbReference type="FunFam" id="3.40.50.300:FF:000016">
    <property type="entry name" value="Oligopeptide ABC transporter ATP-binding component"/>
    <property type="match status" value="1"/>
</dbReference>
<proteinExistence type="inferred from homology"/>
<sequence>MSETLLSVRDLEVGYKVGDRVIHAVDGASFDVPRGTIVGLVGESGCGKTTVARALTRVIADNAKITGGEIVFDGRNIAALPEREMNRLRWRDIAFIPQSAMNSLDPVYTIEYQLNEVLKNRGGMDARRARARAEELFDMVGIEPGRLRDFPHQFSGGMRQRVAIALALALDPKLIIADEPVTALDVIVQRQILDQLRELQSRLGISVILVTHDISVVAYVCDRVVVMYAGRVVEAGPMAATITAPAHPYTIGLRNAFPDLKGAATGMLVPIEGAPPSLVEPPPGCRFAPRCPFALDICRTEVPQTGARSNGHSAACHRAHEAEMLRTEGSKTETWLNAS</sequence>
<dbReference type="Pfam" id="PF08352">
    <property type="entry name" value="oligo_HPY"/>
    <property type="match status" value="1"/>
</dbReference>
<dbReference type="GO" id="GO:0005524">
    <property type="term" value="F:ATP binding"/>
    <property type="evidence" value="ECO:0007669"/>
    <property type="project" value="UniProtKB-KW"/>
</dbReference>
<dbReference type="PANTHER" id="PTHR43297:SF14">
    <property type="entry name" value="ATPASE AAA-TYPE CORE DOMAIN-CONTAINING PROTEIN"/>
    <property type="match status" value="1"/>
</dbReference>
<dbReference type="KEGG" id="niy:FQ775_07920"/>
<reference evidence="11" key="1">
    <citation type="submission" date="2020-04" db="EMBL/GenBank/DDBJ databases">
        <title>Nitratireductor sp. nov. isolated from mangrove soil.</title>
        <authorList>
            <person name="Ye Y."/>
        </authorList>
    </citation>
    <scope>NUCLEOTIDE SEQUENCE</scope>
    <source>
        <strain evidence="11">SY7</strain>
    </source>
</reference>
<dbReference type="EMBL" id="CP042301">
    <property type="protein sequence ID" value="QDZ00309.1"/>
    <property type="molecule type" value="Genomic_DNA"/>
</dbReference>
<accession>A0A5B8KXJ6</accession>
<dbReference type="GO" id="GO:0005886">
    <property type="term" value="C:plasma membrane"/>
    <property type="evidence" value="ECO:0007669"/>
    <property type="project" value="UniProtKB-SubCell"/>
</dbReference>
<comment type="subcellular location">
    <subcellularLocation>
        <location evidence="1">Cell inner membrane</location>
        <topology evidence="1">Peripheral membrane protein</topology>
    </subcellularLocation>
</comment>
<dbReference type="PROSITE" id="PS00211">
    <property type="entry name" value="ABC_TRANSPORTER_1"/>
    <property type="match status" value="1"/>
</dbReference>
<dbReference type="GO" id="GO:0055085">
    <property type="term" value="P:transmembrane transport"/>
    <property type="evidence" value="ECO:0007669"/>
    <property type="project" value="UniProtKB-ARBA"/>
</dbReference>
<dbReference type="AlphaFoldDB" id="A0A5B8KXJ6"/>
<evidence type="ECO:0000313" key="11">
    <source>
        <dbReference type="EMBL" id="QDZ00309.1"/>
    </source>
</evidence>
<keyword evidence="7 11" id="KW-0067">ATP-binding</keyword>
<evidence type="ECO:0000259" key="10">
    <source>
        <dbReference type="PROSITE" id="PS50893"/>
    </source>
</evidence>
<dbReference type="Pfam" id="PF00005">
    <property type="entry name" value="ABC_tran"/>
    <property type="match status" value="1"/>
</dbReference>
<dbReference type="PANTHER" id="PTHR43297">
    <property type="entry name" value="OLIGOPEPTIDE TRANSPORT ATP-BINDING PROTEIN APPD"/>
    <property type="match status" value="1"/>
</dbReference>
<evidence type="ECO:0000256" key="5">
    <source>
        <dbReference type="ARBA" id="ARBA00022519"/>
    </source>
</evidence>